<reference evidence="2 3" key="1">
    <citation type="submission" date="2018-05" db="EMBL/GenBank/DDBJ databases">
        <title>Genetic diversity of glacier-inhabiting Cryobacterium bacteria in China and description of Cryobacterium mengkeensis sp. nov. and Arthrobacter glacialis sp. nov.</title>
        <authorList>
            <person name="Liu Q."/>
            <person name="Xin Y.-H."/>
        </authorList>
    </citation>
    <scope>NUCLEOTIDE SEQUENCE [LARGE SCALE GENOMIC DNA]</scope>
    <source>
        <strain evidence="2 3">LI2</strain>
    </source>
</reference>
<dbReference type="AlphaFoldDB" id="A0A2V5LFY1"/>
<dbReference type="Proteomes" id="UP000247832">
    <property type="component" value="Unassembled WGS sequence"/>
</dbReference>
<comment type="caution">
    <text evidence="2">The sequence shown here is derived from an EMBL/GenBank/DDBJ whole genome shotgun (WGS) entry which is preliminary data.</text>
</comment>
<keyword evidence="2" id="KW-0238">DNA-binding</keyword>
<sequence length="88" mass="9605">MLTSTAINSTPLLDSLVAPISTPLLDSLVAPITLAKCLGTTERSLSEWRIKGRGPKFIRVGRSVRYRPEAVDAWLLANEHSSTSEEVL</sequence>
<dbReference type="OrthoDB" id="5524782at2"/>
<dbReference type="InterPro" id="IPR041657">
    <property type="entry name" value="HTH_17"/>
</dbReference>
<evidence type="ECO:0000259" key="1">
    <source>
        <dbReference type="Pfam" id="PF12728"/>
    </source>
</evidence>
<accession>A0A2V5LFY1</accession>
<evidence type="ECO:0000313" key="2">
    <source>
        <dbReference type="EMBL" id="PYI69744.1"/>
    </source>
</evidence>
<dbReference type="Gene3D" id="1.10.10.10">
    <property type="entry name" value="Winged helix-like DNA-binding domain superfamily/Winged helix DNA-binding domain"/>
    <property type="match status" value="1"/>
</dbReference>
<dbReference type="EMBL" id="QJVD01000001">
    <property type="protein sequence ID" value="PYI69744.1"/>
    <property type="molecule type" value="Genomic_DNA"/>
</dbReference>
<dbReference type="InterPro" id="IPR036388">
    <property type="entry name" value="WH-like_DNA-bd_sf"/>
</dbReference>
<keyword evidence="3" id="KW-1185">Reference proteome</keyword>
<dbReference type="GO" id="GO:0003677">
    <property type="term" value="F:DNA binding"/>
    <property type="evidence" value="ECO:0007669"/>
    <property type="project" value="UniProtKB-KW"/>
</dbReference>
<evidence type="ECO:0000313" key="3">
    <source>
        <dbReference type="Proteomes" id="UP000247832"/>
    </source>
</evidence>
<protein>
    <submittedName>
        <fullName evidence="2">DNA-binding protein</fullName>
    </submittedName>
</protein>
<feature type="domain" description="Helix-turn-helix" evidence="1">
    <location>
        <begin position="34"/>
        <end position="77"/>
    </location>
</feature>
<proteinExistence type="predicted"/>
<name>A0A2V5LFY1_9MICC</name>
<dbReference type="Pfam" id="PF12728">
    <property type="entry name" value="HTH_17"/>
    <property type="match status" value="1"/>
</dbReference>
<gene>
    <name evidence="2" type="ORF">CVV68_01145</name>
</gene>
<organism evidence="2 3">
    <name type="scientific">Arthrobacter livingstonensis</name>
    <dbReference type="NCBI Taxonomy" id="670078"/>
    <lineage>
        <taxon>Bacteria</taxon>
        <taxon>Bacillati</taxon>
        <taxon>Actinomycetota</taxon>
        <taxon>Actinomycetes</taxon>
        <taxon>Micrococcales</taxon>
        <taxon>Micrococcaceae</taxon>
        <taxon>Arthrobacter</taxon>
    </lineage>
</organism>
<dbReference type="InterPro" id="IPR009061">
    <property type="entry name" value="DNA-bd_dom_put_sf"/>
</dbReference>
<dbReference type="SUPFAM" id="SSF46955">
    <property type="entry name" value="Putative DNA-binding domain"/>
    <property type="match status" value="1"/>
</dbReference>
<dbReference type="RefSeq" id="WP_110499167.1">
    <property type="nucleotide sequence ID" value="NZ_QJVD01000001.1"/>
</dbReference>